<dbReference type="GO" id="GO:0015074">
    <property type="term" value="P:DNA integration"/>
    <property type="evidence" value="ECO:0007669"/>
    <property type="project" value="UniProtKB-KW"/>
</dbReference>
<dbReference type="PROSITE" id="PS00398">
    <property type="entry name" value="RECOMBINASES_2"/>
    <property type="match status" value="1"/>
</dbReference>
<dbReference type="InterPro" id="IPR006118">
    <property type="entry name" value="Recombinase_CS"/>
</dbReference>
<dbReference type="SMART" id="SM00857">
    <property type="entry name" value="Resolvase"/>
    <property type="match status" value="1"/>
</dbReference>
<keyword evidence="3" id="KW-0233">DNA recombination</keyword>
<keyword evidence="1" id="KW-0229">DNA integration</keyword>
<proteinExistence type="predicted"/>
<dbReference type="PROSITE" id="PS51736">
    <property type="entry name" value="RECOMBINASES_3"/>
    <property type="match status" value="1"/>
</dbReference>
<evidence type="ECO:0000313" key="5">
    <source>
        <dbReference type="EMBL" id="KKL75708.1"/>
    </source>
</evidence>
<comment type="caution">
    <text evidence="5">The sequence shown here is derived from an EMBL/GenBank/DDBJ whole genome shotgun (WGS) entry which is preliminary data.</text>
</comment>
<dbReference type="PANTHER" id="PTHR30461:SF2">
    <property type="entry name" value="SERINE RECOMBINASE PINE-RELATED"/>
    <property type="match status" value="1"/>
</dbReference>
<keyword evidence="2" id="KW-0238">DNA-binding</keyword>
<organism evidence="5">
    <name type="scientific">marine sediment metagenome</name>
    <dbReference type="NCBI Taxonomy" id="412755"/>
    <lineage>
        <taxon>unclassified sequences</taxon>
        <taxon>metagenomes</taxon>
        <taxon>ecological metagenomes</taxon>
    </lineage>
</organism>
<sequence>MTVIGYTRVSTREQQRTGYGLGAQHTAIEREAAYRGWTDLIMIEDGAATGANLNRPGLQHALELLGDGDTLVVAKLDRLSRSMMDFAKLLALARHDGWSVVALDLGVDTTTPGGELVANVRVSVAQWERRIIADRTREGLAVAKARGAKLGRPSTLPPATAALIVGYRRDGMTQAATAARLNGDGVSTASGRGQWIPQLVQRVEKREATTAAATAAA</sequence>
<dbReference type="Pfam" id="PF00239">
    <property type="entry name" value="Resolvase"/>
    <property type="match status" value="1"/>
</dbReference>
<dbReference type="EMBL" id="LAZR01024272">
    <property type="protein sequence ID" value="KKL75708.1"/>
    <property type="molecule type" value="Genomic_DNA"/>
</dbReference>
<dbReference type="GO" id="GO:0003677">
    <property type="term" value="F:DNA binding"/>
    <property type="evidence" value="ECO:0007669"/>
    <property type="project" value="UniProtKB-KW"/>
</dbReference>
<evidence type="ECO:0000259" key="4">
    <source>
        <dbReference type="PROSITE" id="PS51736"/>
    </source>
</evidence>
<dbReference type="InterPro" id="IPR006119">
    <property type="entry name" value="Resolv_N"/>
</dbReference>
<evidence type="ECO:0000256" key="2">
    <source>
        <dbReference type="ARBA" id="ARBA00023125"/>
    </source>
</evidence>
<dbReference type="InterPro" id="IPR036162">
    <property type="entry name" value="Resolvase-like_N_sf"/>
</dbReference>
<evidence type="ECO:0000256" key="1">
    <source>
        <dbReference type="ARBA" id="ARBA00022908"/>
    </source>
</evidence>
<dbReference type="Gene3D" id="3.40.50.1390">
    <property type="entry name" value="Resolvase, N-terminal catalytic domain"/>
    <property type="match status" value="1"/>
</dbReference>
<dbReference type="SUPFAM" id="SSF53041">
    <property type="entry name" value="Resolvase-like"/>
    <property type="match status" value="1"/>
</dbReference>
<dbReference type="InterPro" id="IPR050639">
    <property type="entry name" value="SSR_resolvase"/>
</dbReference>
<dbReference type="AlphaFoldDB" id="A0A0F9ENM4"/>
<feature type="domain" description="Resolvase/invertase-type recombinase catalytic" evidence="4">
    <location>
        <begin position="2"/>
        <end position="147"/>
    </location>
</feature>
<evidence type="ECO:0000256" key="3">
    <source>
        <dbReference type="ARBA" id="ARBA00023172"/>
    </source>
</evidence>
<name>A0A0F9ENM4_9ZZZZ</name>
<dbReference type="GO" id="GO:0000150">
    <property type="term" value="F:DNA strand exchange activity"/>
    <property type="evidence" value="ECO:0007669"/>
    <property type="project" value="InterPro"/>
</dbReference>
<dbReference type="CDD" id="cd03768">
    <property type="entry name" value="SR_ResInv"/>
    <property type="match status" value="1"/>
</dbReference>
<accession>A0A0F9ENM4</accession>
<reference evidence="5" key="1">
    <citation type="journal article" date="2015" name="Nature">
        <title>Complex archaea that bridge the gap between prokaryotes and eukaryotes.</title>
        <authorList>
            <person name="Spang A."/>
            <person name="Saw J.H."/>
            <person name="Jorgensen S.L."/>
            <person name="Zaremba-Niedzwiedzka K."/>
            <person name="Martijn J."/>
            <person name="Lind A.E."/>
            <person name="van Eijk R."/>
            <person name="Schleper C."/>
            <person name="Guy L."/>
            <person name="Ettema T.J."/>
        </authorList>
    </citation>
    <scope>NUCLEOTIDE SEQUENCE</scope>
</reference>
<gene>
    <name evidence="5" type="ORF">LCGC14_2052190</name>
</gene>
<protein>
    <recommendedName>
        <fullName evidence="4">Resolvase/invertase-type recombinase catalytic domain-containing protein</fullName>
    </recommendedName>
</protein>
<dbReference type="PANTHER" id="PTHR30461">
    <property type="entry name" value="DNA-INVERTASE FROM LAMBDOID PROPHAGE"/>
    <property type="match status" value="1"/>
</dbReference>